<name>A0A430B681_9ENTE</name>
<sequence>MKTKKSKKNRKELSRRQKIVYAIYLLIIVLSFYFFFRAYRYISDIPKANNITQEEIYDLTKIGESDIKLVRALKNDAFDSWLYEANDDKVKKLKKTQGTISSVVEGNVKVSKIDDVIAGLKKNVDTISNADIEELYVLYYKKVLPKQYKKADESFQKMTVEHPEAEYKDIFALLDLLNKIYNQKGMLTVTNDDNFKKSVSLLEEINSNFTEVNKIKTLVADYDTLQEPIPDPETRLGMELDDYVSKANDYLQSSLVVTAFEQKYDELQSNLAYNKRLIKKSVEVPDLVGLTVEQALRELSKEDLNFNIRGYTNKLYRNGERVLEIQRGIETWDDDKKDKILRQEPSHLEYDFILQGSTIKLVVENNPIEKPKESTEPSSSSTSDTSTTTTSSSEETSTTTTTSSSEREQAD</sequence>
<evidence type="ECO:0000256" key="2">
    <source>
        <dbReference type="SAM" id="Phobius"/>
    </source>
</evidence>
<dbReference type="RefSeq" id="WP_126792590.1">
    <property type="nucleotide sequence ID" value="NZ_CP060720.1"/>
</dbReference>
<keyword evidence="2" id="KW-0472">Membrane</keyword>
<accession>A0A430B681</accession>
<evidence type="ECO:0008006" key="5">
    <source>
        <dbReference type="Google" id="ProtNLM"/>
    </source>
</evidence>
<dbReference type="EMBL" id="NGKB01000004">
    <property type="protein sequence ID" value="RSU15798.1"/>
    <property type="molecule type" value="Genomic_DNA"/>
</dbReference>
<keyword evidence="2" id="KW-1133">Transmembrane helix</keyword>
<gene>
    <name evidence="3" type="ORF">CBF28_05010</name>
</gene>
<dbReference type="Proteomes" id="UP000288028">
    <property type="component" value="Unassembled WGS sequence"/>
</dbReference>
<protein>
    <recommendedName>
        <fullName evidence="5">PASTA domain-containing protein</fullName>
    </recommendedName>
</protein>
<feature type="compositionally biased region" description="Low complexity" evidence="1">
    <location>
        <begin position="376"/>
        <end position="404"/>
    </location>
</feature>
<evidence type="ECO:0000313" key="3">
    <source>
        <dbReference type="EMBL" id="RSU15798.1"/>
    </source>
</evidence>
<proteinExistence type="predicted"/>
<organism evidence="3 4">
    <name type="scientific">Vagococcus carniphilus</name>
    <dbReference type="NCBI Taxonomy" id="218144"/>
    <lineage>
        <taxon>Bacteria</taxon>
        <taxon>Bacillati</taxon>
        <taxon>Bacillota</taxon>
        <taxon>Bacilli</taxon>
        <taxon>Lactobacillales</taxon>
        <taxon>Enterococcaceae</taxon>
        <taxon>Vagococcus</taxon>
    </lineage>
</organism>
<dbReference type="AlphaFoldDB" id="A0A430B681"/>
<evidence type="ECO:0000256" key="1">
    <source>
        <dbReference type="SAM" id="MobiDB-lite"/>
    </source>
</evidence>
<dbReference type="InterPro" id="IPR005543">
    <property type="entry name" value="PASTA_dom"/>
</dbReference>
<keyword evidence="4" id="KW-1185">Reference proteome</keyword>
<evidence type="ECO:0000313" key="4">
    <source>
        <dbReference type="Proteomes" id="UP000288028"/>
    </source>
</evidence>
<comment type="caution">
    <text evidence="3">The sequence shown here is derived from an EMBL/GenBank/DDBJ whole genome shotgun (WGS) entry which is preliminary data.</text>
</comment>
<feature type="transmembrane region" description="Helical" evidence="2">
    <location>
        <begin position="21"/>
        <end position="39"/>
    </location>
</feature>
<dbReference type="CDD" id="cd06577">
    <property type="entry name" value="PASTA_pknB"/>
    <property type="match status" value="1"/>
</dbReference>
<dbReference type="GeneID" id="95581652"/>
<feature type="region of interest" description="Disordered" evidence="1">
    <location>
        <begin position="365"/>
        <end position="411"/>
    </location>
</feature>
<dbReference type="OrthoDB" id="2198921at2"/>
<keyword evidence="2" id="KW-0812">Transmembrane</keyword>
<dbReference type="Gene3D" id="3.30.10.20">
    <property type="match status" value="1"/>
</dbReference>
<reference evidence="3 4" key="1">
    <citation type="submission" date="2017-05" db="EMBL/GenBank/DDBJ databases">
        <title>Vagococcus spp. assemblies.</title>
        <authorList>
            <person name="Gulvik C.A."/>
        </authorList>
    </citation>
    <scope>NUCLEOTIDE SEQUENCE [LARGE SCALE GENOMIC DNA]</scope>
    <source>
        <strain evidence="3 4">SS1714</strain>
    </source>
</reference>